<evidence type="ECO:0000256" key="2">
    <source>
        <dbReference type="ARBA" id="ARBA00022596"/>
    </source>
</evidence>
<dbReference type="RefSeq" id="WP_069857452.1">
    <property type="nucleotide sequence ID" value="NZ_BDFE01000008.1"/>
</dbReference>
<dbReference type="STRING" id="1592317.DPF_0656"/>
<dbReference type="InterPro" id="IPR045865">
    <property type="entry name" value="ACT-like_dom_sf"/>
</dbReference>
<dbReference type="GO" id="GO:0016151">
    <property type="term" value="F:nickel cation binding"/>
    <property type="evidence" value="ECO:0007669"/>
    <property type="project" value="UniProtKB-UniRule"/>
</dbReference>
<comment type="similarity">
    <text evidence="1 7">Belongs to the transcriptional regulatory CopG/NikR family.</text>
</comment>
<sequence>MGKTIRFGISLDSELLDKFDALCEEKCYQTRSEAIRDLIRNTLVEEEWKDLNKEMVGTLTLVYDHHQSDLAQKITEIQHNALDVITVSMHVHLDHHNCMEVLILRGEGEHIRQTSQRLISTKGVKYGKLSLSTTGKEII</sequence>
<feature type="binding site" evidence="7">
    <location>
        <position position="90"/>
    </location>
    <ligand>
        <name>Ni(2+)</name>
        <dbReference type="ChEBI" id="CHEBI:49786"/>
    </ligand>
</feature>
<keyword evidence="2 7" id="KW-0533">Nickel</keyword>
<accession>A0A194ACX2</accession>
<dbReference type="InterPro" id="IPR014864">
    <property type="entry name" value="TF_NikR_Ni-bd_C"/>
</dbReference>
<keyword evidence="3 7" id="KW-0479">Metal-binding</keyword>
<comment type="cofactor">
    <cofactor evidence="7">
        <name>Ni(2+)</name>
        <dbReference type="ChEBI" id="CHEBI:49786"/>
    </cofactor>
    <text evidence="7">Binds 1 nickel ion per subunit.</text>
</comment>
<dbReference type="Pfam" id="PF08753">
    <property type="entry name" value="NikR_C"/>
    <property type="match status" value="1"/>
</dbReference>
<dbReference type="HAMAP" id="MF_00476">
    <property type="entry name" value="NikR"/>
    <property type="match status" value="1"/>
</dbReference>
<dbReference type="NCBIfam" id="NF003381">
    <property type="entry name" value="PRK04460.1"/>
    <property type="match status" value="1"/>
</dbReference>
<name>A0A194ACX2_9BACT</name>
<keyword evidence="5 7" id="KW-0238">DNA-binding</keyword>
<dbReference type="InterPro" id="IPR050192">
    <property type="entry name" value="CopG/NikR_regulator"/>
</dbReference>
<dbReference type="Gene3D" id="3.30.70.1150">
    <property type="entry name" value="ACT-like. Chain A, domain 2"/>
    <property type="match status" value="1"/>
</dbReference>
<dbReference type="GO" id="GO:0003677">
    <property type="term" value="F:DNA binding"/>
    <property type="evidence" value="ECO:0007669"/>
    <property type="project" value="UniProtKB-KW"/>
</dbReference>
<evidence type="ECO:0000259" key="9">
    <source>
        <dbReference type="Pfam" id="PF08753"/>
    </source>
</evidence>
<dbReference type="Proteomes" id="UP000095200">
    <property type="component" value="Unassembled WGS sequence"/>
</dbReference>
<feature type="binding site" evidence="7">
    <location>
        <position position="79"/>
    </location>
    <ligand>
        <name>Ni(2+)</name>
        <dbReference type="ChEBI" id="CHEBI:49786"/>
    </ligand>
</feature>
<dbReference type="GO" id="GO:0010045">
    <property type="term" value="P:response to nickel cation"/>
    <property type="evidence" value="ECO:0007669"/>
    <property type="project" value="InterPro"/>
</dbReference>
<dbReference type="AlphaFoldDB" id="A0A194ACX2"/>
<dbReference type="NCBIfam" id="NF002169">
    <property type="entry name" value="PRK01002.1"/>
    <property type="match status" value="1"/>
</dbReference>
<dbReference type="SUPFAM" id="SSF55021">
    <property type="entry name" value="ACT-like"/>
    <property type="match status" value="1"/>
</dbReference>
<dbReference type="InterPro" id="IPR013321">
    <property type="entry name" value="Arc_rbn_hlx_hlx"/>
</dbReference>
<feature type="binding site" evidence="7">
    <location>
        <position position="98"/>
    </location>
    <ligand>
        <name>Ni(2+)</name>
        <dbReference type="ChEBI" id="CHEBI:49786"/>
    </ligand>
</feature>
<dbReference type="InterPro" id="IPR002145">
    <property type="entry name" value="CopG"/>
</dbReference>
<evidence type="ECO:0000256" key="3">
    <source>
        <dbReference type="ARBA" id="ARBA00022723"/>
    </source>
</evidence>
<keyword evidence="11" id="KW-1185">Reference proteome</keyword>
<comment type="caution">
    <text evidence="10">The sequence shown here is derived from an EMBL/GenBank/DDBJ whole genome shotgun (WGS) entry which is preliminary data.</text>
</comment>
<dbReference type="PANTHER" id="PTHR34719">
    <property type="entry name" value="NICKEL-RESPONSIVE REGULATOR"/>
    <property type="match status" value="1"/>
</dbReference>
<evidence type="ECO:0000256" key="7">
    <source>
        <dbReference type="HAMAP-Rule" id="MF_00476"/>
    </source>
</evidence>
<comment type="function">
    <text evidence="7">Transcriptional regulator.</text>
</comment>
<dbReference type="NCBIfam" id="NF002815">
    <property type="entry name" value="PRK02967.1"/>
    <property type="match status" value="1"/>
</dbReference>
<dbReference type="InterPro" id="IPR010985">
    <property type="entry name" value="Ribbon_hlx_hlx"/>
</dbReference>
<evidence type="ECO:0000313" key="11">
    <source>
        <dbReference type="Proteomes" id="UP000095200"/>
    </source>
</evidence>
<dbReference type="NCBIfam" id="NF001884">
    <property type="entry name" value="PRK00630.1"/>
    <property type="match status" value="1"/>
</dbReference>
<evidence type="ECO:0000259" key="8">
    <source>
        <dbReference type="Pfam" id="PF01402"/>
    </source>
</evidence>
<feature type="binding site" evidence="7">
    <location>
        <position position="92"/>
    </location>
    <ligand>
        <name>Ni(2+)</name>
        <dbReference type="ChEBI" id="CHEBI:49786"/>
    </ligand>
</feature>
<keyword evidence="4 7" id="KW-0805">Transcription regulation</keyword>
<dbReference type="Gene3D" id="1.10.1220.10">
    <property type="entry name" value="Met repressor-like"/>
    <property type="match status" value="1"/>
</dbReference>
<evidence type="ECO:0000256" key="5">
    <source>
        <dbReference type="ARBA" id="ARBA00023125"/>
    </source>
</evidence>
<dbReference type="SUPFAM" id="SSF47598">
    <property type="entry name" value="Ribbon-helix-helix"/>
    <property type="match status" value="1"/>
</dbReference>
<gene>
    <name evidence="10" type="ORF">DPF_0656</name>
</gene>
<reference evidence="11" key="1">
    <citation type="submission" date="2016-06" db="EMBL/GenBank/DDBJ databases">
        <title>Draft genome sequence of Desulfoplanes formicivorans strain Pf12B.</title>
        <authorList>
            <person name="Watanabe M."/>
            <person name="Kojima H."/>
            <person name="Fukui M."/>
        </authorList>
    </citation>
    <scope>NUCLEOTIDE SEQUENCE [LARGE SCALE GENOMIC DNA]</scope>
    <source>
        <strain evidence="11">Pf12B</strain>
    </source>
</reference>
<dbReference type="Pfam" id="PF01402">
    <property type="entry name" value="RHH_1"/>
    <property type="match status" value="1"/>
</dbReference>
<dbReference type="InterPro" id="IPR027271">
    <property type="entry name" value="Acetolactate_synth/TF_NikR_C"/>
</dbReference>
<evidence type="ECO:0000256" key="1">
    <source>
        <dbReference type="ARBA" id="ARBA00008478"/>
    </source>
</evidence>
<dbReference type="GO" id="GO:0003700">
    <property type="term" value="F:DNA-binding transcription factor activity"/>
    <property type="evidence" value="ECO:0007669"/>
    <property type="project" value="UniProtKB-UniRule"/>
</dbReference>
<feature type="domain" description="Ribbon-helix-helix protein CopG" evidence="8">
    <location>
        <begin position="6"/>
        <end position="45"/>
    </location>
</feature>
<organism evidence="10 11">
    <name type="scientific">Desulfoplanes formicivorans</name>
    <dbReference type="NCBI Taxonomy" id="1592317"/>
    <lineage>
        <taxon>Bacteria</taxon>
        <taxon>Pseudomonadati</taxon>
        <taxon>Thermodesulfobacteriota</taxon>
        <taxon>Desulfovibrionia</taxon>
        <taxon>Desulfovibrionales</taxon>
        <taxon>Desulfoplanaceae</taxon>
        <taxon>Desulfoplanes</taxon>
    </lineage>
</organism>
<dbReference type="PANTHER" id="PTHR34719:SF2">
    <property type="entry name" value="NICKEL-RESPONSIVE REGULATOR"/>
    <property type="match status" value="1"/>
</dbReference>
<evidence type="ECO:0000256" key="6">
    <source>
        <dbReference type="ARBA" id="ARBA00023163"/>
    </source>
</evidence>
<evidence type="ECO:0000313" key="10">
    <source>
        <dbReference type="EMBL" id="GAU07957.1"/>
    </source>
</evidence>
<dbReference type="EMBL" id="BDFE01000008">
    <property type="protein sequence ID" value="GAU07957.1"/>
    <property type="molecule type" value="Genomic_DNA"/>
</dbReference>
<dbReference type="CDD" id="cd22231">
    <property type="entry name" value="RHH_NikR_HicB-like"/>
    <property type="match status" value="1"/>
</dbReference>
<feature type="domain" description="Transcription factor NikR nickel binding C-terminal" evidence="9">
    <location>
        <begin position="56"/>
        <end position="131"/>
    </location>
</feature>
<proteinExistence type="inferred from homology"/>
<protein>
    <recommendedName>
        <fullName evidence="7">Putative nickel-responsive regulator</fullName>
    </recommendedName>
</protein>
<dbReference type="InterPro" id="IPR022988">
    <property type="entry name" value="Ni_resp_reg_NikR"/>
</dbReference>
<evidence type="ECO:0000256" key="4">
    <source>
        <dbReference type="ARBA" id="ARBA00023015"/>
    </source>
</evidence>
<keyword evidence="6 7" id="KW-0804">Transcription</keyword>